<dbReference type="GO" id="GO:0030586">
    <property type="term" value="F:[methionine synthase] reductase (NADPH) activity"/>
    <property type="evidence" value="ECO:0007669"/>
    <property type="project" value="TreeGrafter"/>
</dbReference>
<evidence type="ECO:0000256" key="7">
    <source>
        <dbReference type="ARBA" id="ARBA00023002"/>
    </source>
</evidence>
<evidence type="ECO:0000256" key="3">
    <source>
        <dbReference type="ARBA" id="ARBA00022630"/>
    </source>
</evidence>
<comment type="cofactor">
    <cofactor evidence="2">
        <name>FAD</name>
        <dbReference type="ChEBI" id="CHEBI:57692"/>
    </cofactor>
</comment>
<keyword evidence="7" id="KW-0560">Oxidoreductase</keyword>
<dbReference type="InterPro" id="IPR001433">
    <property type="entry name" value="OxRdtase_FAD/NAD-bd"/>
</dbReference>
<keyword evidence="5" id="KW-0274">FAD</keyword>
<dbReference type="PRINTS" id="PR00371">
    <property type="entry name" value="FPNCR"/>
</dbReference>
<dbReference type="InterPro" id="IPR017927">
    <property type="entry name" value="FAD-bd_FR_type"/>
</dbReference>
<evidence type="ECO:0000256" key="5">
    <source>
        <dbReference type="ARBA" id="ARBA00022827"/>
    </source>
</evidence>
<proteinExistence type="predicted"/>
<dbReference type="InterPro" id="IPR023173">
    <property type="entry name" value="NADPH_Cyt_P450_Rdtase_alpha"/>
</dbReference>
<feature type="domain" description="FAD-binding FR-type" evidence="9">
    <location>
        <begin position="72"/>
        <end position="294"/>
    </location>
</feature>
<dbReference type="InterPro" id="IPR039261">
    <property type="entry name" value="FNR_nucleotide-bd"/>
</dbReference>
<dbReference type="Gene3D" id="3.40.50.80">
    <property type="entry name" value="Nucleotide-binding domain of ferredoxin-NADP reductase (FNR) module"/>
    <property type="match status" value="1"/>
</dbReference>
<evidence type="ECO:0000259" key="9">
    <source>
        <dbReference type="PROSITE" id="PS51384"/>
    </source>
</evidence>
<comment type="cofactor">
    <cofactor evidence="1">
        <name>FMN</name>
        <dbReference type="ChEBI" id="CHEBI:58210"/>
    </cofactor>
</comment>
<dbReference type="EMBL" id="HACM01011744">
    <property type="protein sequence ID" value="CRZ12186.1"/>
    <property type="molecule type" value="Transcribed_RNA"/>
</dbReference>
<organism evidence="10">
    <name type="scientific">Spongospora subterranea</name>
    <dbReference type="NCBI Taxonomy" id="70186"/>
    <lineage>
        <taxon>Eukaryota</taxon>
        <taxon>Sar</taxon>
        <taxon>Rhizaria</taxon>
        <taxon>Endomyxa</taxon>
        <taxon>Phytomyxea</taxon>
        <taxon>Plasmodiophorida</taxon>
        <taxon>Plasmodiophoridae</taxon>
        <taxon>Spongospora</taxon>
    </lineage>
</organism>
<evidence type="ECO:0000256" key="1">
    <source>
        <dbReference type="ARBA" id="ARBA00001917"/>
    </source>
</evidence>
<dbReference type="FunFam" id="3.40.50.80:FF:000001">
    <property type="entry name" value="NADPH--cytochrome P450 reductase 1"/>
    <property type="match status" value="1"/>
</dbReference>
<dbReference type="Pfam" id="PF00175">
    <property type="entry name" value="NAD_binding_1"/>
    <property type="match status" value="1"/>
</dbReference>
<keyword evidence="3" id="KW-0285">Flavoprotein</keyword>
<dbReference type="GO" id="GO:0050660">
    <property type="term" value="F:flavin adenine dinucleotide binding"/>
    <property type="evidence" value="ECO:0007669"/>
    <property type="project" value="TreeGrafter"/>
</dbReference>
<evidence type="ECO:0000256" key="6">
    <source>
        <dbReference type="ARBA" id="ARBA00022857"/>
    </source>
</evidence>
<dbReference type="GO" id="GO:0009086">
    <property type="term" value="P:methionine biosynthetic process"/>
    <property type="evidence" value="ECO:0007669"/>
    <property type="project" value="TreeGrafter"/>
</dbReference>
<reference evidence="10" key="1">
    <citation type="submission" date="2015-04" db="EMBL/GenBank/DDBJ databases">
        <title>The genome sequence of the plant pathogenic Rhizarian Plasmodiophora brassicae reveals insights in its biotrophic life cycle and the origin of chitin synthesis.</title>
        <authorList>
            <person name="Schwelm A."/>
            <person name="Fogelqvist J."/>
            <person name="Knaust A."/>
            <person name="Julke S."/>
            <person name="Lilja T."/>
            <person name="Dhandapani V."/>
            <person name="Bonilla-Rosso G."/>
            <person name="Karlsson M."/>
            <person name="Shevchenko A."/>
            <person name="Choi S.R."/>
            <person name="Kim H.G."/>
            <person name="Park J.Y."/>
            <person name="Lim Y.P."/>
            <person name="Ludwig-Muller J."/>
            <person name="Dixelius C."/>
        </authorList>
    </citation>
    <scope>NUCLEOTIDE SEQUENCE</scope>
    <source>
        <tissue evidence="10">Potato root galls</tissue>
    </source>
</reference>
<dbReference type="Gene3D" id="1.20.990.10">
    <property type="entry name" value="NADPH-cytochrome p450 Reductase, Chain A, domain 3"/>
    <property type="match status" value="1"/>
</dbReference>
<sequence length="453" mass="50599">MESILKPDCQPEVASKRASGPAKMKLKKSMFAKRPPPPELAIEWSERNEVDLDLEQYCDIWRKTKCRAGIDSDPFISHITNARCVAMDDDGRRVLHCEFSLPKHIQYSPGDLICVLAHNSDHDVDRILKVSDTDGELVFRVLSQGSSSLPELCSARLVLQQCRDLRAPISRAMTVKLSSYCSEEERSVLLSSSSAAPLSLLSLLDLCPSCSPPFSVIIDSLPVMLPRYYSISSSPASYGSSAHVVFTLLEHGICTQYLHHQISSIIDTPHISGQPFSPVPISIFLRQATDFKLPDDVNRSIIMVATGTGLAPFRSFLQHRQFQISASASDLGHAYLFFGCRHPHGDFLYHEELDGFVAEGALTQLVTAFSREDPENKVYVQDRLIEHGQMLYELIVVSDAVVYVCGDGRKMAKDVNDAYVRVLMKYGSMDQNAASDYIKKMVADKRYLQDIWS</sequence>
<keyword evidence="6" id="KW-0521">NADP</keyword>
<dbReference type="PROSITE" id="PS51384">
    <property type="entry name" value="FAD_FR"/>
    <property type="match status" value="1"/>
</dbReference>
<dbReference type="PANTHER" id="PTHR19384">
    <property type="entry name" value="NITRIC OXIDE SYNTHASE-RELATED"/>
    <property type="match status" value="1"/>
</dbReference>
<dbReference type="SUPFAM" id="SSF52343">
    <property type="entry name" value="Ferredoxin reductase-like, C-terminal NADP-linked domain"/>
    <property type="match status" value="1"/>
</dbReference>
<name>A0A0H5REL0_9EUKA</name>
<feature type="non-terminal residue" evidence="10">
    <location>
        <position position="453"/>
    </location>
</feature>
<evidence type="ECO:0000313" key="10">
    <source>
        <dbReference type="EMBL" id="CRZ12186.1"/>
    </source>
</evidence>
<dbReference type="GO" id="GO:0010181">
    <property type="term" value="F:FMN binding"/>
    <property type="evidence" value="ECO:0007669"/>
    <property type="project" value="TreeGrafter"/>
</dbReference>
<dbReference type="SUPFAM" id="SSF63380">
    <property type="entry name" value="Riboflavin synthase domain-like"/>
    <property type="match status" value="1"/>
</dbReference>
<keyword evidence="4" id="KW-0288">FMN</keyword>
<dbReference type="Pfam" id="PF00667">
    <property type="entry name" value="FAD_binding_1"/>
    <property type="match status" value="1"/>
</dbReference>
<evidence type="ECO:0000256" key="4">
    <source>
        <dbReference type="ARBA" id="ARBA00022643"/>
    </source>
</evidence>
<dbReference type="InterPro" id="IPR001709">
    <property type="entry name" value="Flavoprot_Pyr_Nucl_cyt_Rdtase"/>
</dbReference>
<evidence type="ECO:0000256" key="2">
    <source>
        <dbReference type="ARBA" id="ARBA00001974"/>
    </source>
</evidence>
<dbReference type="PANTHER" id="PTHR19384:SF84">
    <property type="entry name" value="METHIONINE SYNTHASE REDUCTASE"/>
    <property type="match status" value="1"/>
</dbReference>
<evidence type="ECO:0000256" key="8">
    <source>
        <dbReference type="SAM" id="MobiDB-lite"/>
    </source>
</evidence>
<dbReference type="InterPro" id="IPR003097">
    <property type="entry name" value="CysJ-like_FAD-binding"/>
</dbReference>
<dbReference type="InterPro" id="IPR017938">
    <property type="entry name" value="Riboflavin_synthase-like_b-brl"/>
</dbReference>
<dbReference type="AlphaFoldDB" id="A0A0H5REL0"/>
<dbReference type="GO" id="GO:0050667">
    <property type="term" value="P:homocysteine metabolic process"/>
    <property type="evidence" value="ECO:0007669"/>
    <property type="project" value="TreeGrafter"/>
</dbReference>
<feature type="region of interest" description="Disordered" evidence="8">
    <location>
        <begin position="1"/>
        <end position="34"/>
    </location>
</feature>
<dbReference type="GO" id="GO:0005829">
    <property type="term" value="C:cytosol"/>
    <property type="evidence" value="ECO:0007669"/>
    <property type="project" value="TreeGrafter"/>
</dbReference>
<protein>
    <recommendedName>
        <fullName evidence="9">FAD-binding FR-type domain-containing protein</fullName>
    </recommendedName>
</protein>
<accession>A0A0H5REL0</accession>
<dbReference type="Gene3D" id="2.40.30.10">
    <property type="entry name" value="Translation factors"/>
    <property type="match status" value="1"/>
</dbReference>